<dbReference type="Gene3D" id="3.10.10.10">
    <property type="entry name" value="HIV Type 1 Reverse Transcriptase, subunit A, domain 1"/>
    <property type="match status" value="1"/>
</dbReference>
<dbReference type="OrthoDB" id="775972at2759"/>
<dbReference type="SUPFAM" id="SSF56672">
    <property type="entry name" value="DNA/RNA polymerases"/>
    <property type="match status" value="1"/>
</dbReference>
<dbReference type="AlphaFoldDB" id="A0A9Q1EK31"/>
<dbReference type="Gene3D" id="3.30.70.270">
    <property type="match status" value="1"/>
</dbReference>
<gene>
    <name evidence="1" type="ORF">SKAU_G00348680</name>
</gene>
<dbReference type="Proteomes" id="UP001152622">
    <property type="component" value="Chromosome 16"/>
</dbReference>
<dbReference type="InterPro" id="IPR043502">
    <property type="entry name" value="DNA/RNA_pol_sf"/>
</dbReference>
<organism evidence="1 2">
    <name type="scientific">Synaphobranchus kaupii</name>
    <name type="common">Kaup's arrowtooth eel</name>
    <dbReference type="NCBI Taxonomy" id="118154"/>
    <lineage>
        <taxon>Eukaryota</taxon>
        <taxon>Metazoa</taxon>
        <taxon>Chordata</taxon>
        <taxon>Craniata</taxon>
        <taxon>Vertebrata</taxon>
        <taxon>Euteleostomi</taxon>
        <taxon>Actinopterygii</taxon>
        <taxon>Neopterygii</taxon>
        <taxon>Teleostei</taxon>
        <taxon>Anguilliformes</taxon>
        <taxon>Synaphobranchidae</taxon>
        <taxon>Synaphobranchus</taxon>
    </lineage>
</organism>
<dbReference type="PANTHER" id="PTHR37984:SF8">
    <property type="entry name" value="CCHC-TYPE DOMAIN-CONTAINING PROTEIN"/>
    <property type="match status" value="1"/>
</dbReference>
<dbReference type="InterPro" id="IPR043128">
    <property type="entry name" value="Rev_trsase/Diguanyl_cyclase"/>
</dbReference>
<accession>A0A9Q1EK31</accession>
<protein>
    <submittedName>
        <fullName evidence="1">Uncharacterized protein</fullName>
    </submittedName>
</protein>
<comment type="caution">
    <text evidence="1">The sequence shown here is derived from an EMBL/GenBank/DDBJ whole genome shotgun (WGS) entry which is preliminary data.</text>
</comment>
<evidence type="ECO:0000313" key="1">
    <source>
        <dbReference type="EMBL" id="KAJ8340235.1"/>
    </source>
</evidence>
<dbReference type="PANTHER" id="PTHR37984">
    <property type="entry name" value="PROTEIN CBG26694"/>
    <property type="match status" value="1"/>
</dbReference>
<dbReference type="InterPro" id="IPR050951">
    <property type="entry name" value="Retrovirus_Pol_polyprotein"/>
</dbReference>
<sequence>MVVDEGSTVPLLGSRAVQAMNLVKVQFENILAIDSIVTEGTDPDGPWTREHIRKQYADVFQGDGCMEGKYKIEIDTSVEPVKLPKRRLPVAMTTPLKDELSDLQSRGIIEPVDQSTDWISSLAIVKKPSGKLRICIDPRPLNKALKRSHCPLPTIDDILPDLPKARVFTVCDVKNGKNMLLADTLSRAYLQESMVEVSVEAEIESINMVQYLPISEERLSAIQKATEEHKTLQCLKEAILLGWPDNKADVPAAVMQYFSVQEELSIQDGIIFKVQPLDSNSGWRNVTVLTQVNNRSYEVQLNTGHIIRRNRLHPEPVLTSLGP</sequence>
<name>A0A9Q1EK31_SYNKA</name>
<dbReference type="FunFam" id="3.10.10.10:FF:000027">
    <property type="match status" value="1"/>
</dbReference>
<evidence type="ECO:0000313" key="2">
    <source>
        <dbReference type="Proteomes" id="UP001152622"/>
    </source>
</evidence>
<proteinExistence type="predicted"/>
<keyword evidence="2" id="KW-1185">Reference proteome</keyword>
<reference evidence="1" key="1">
    <citation type="journal article" date="2023" name="Science">
        <title>Genome structures resolve the early diversification of teleost fishes.</title>
        <authorList>
            <person name="Parey E."/>
            <person name="Louis A."/>
            <person name="Montfort J."/>
            <person name="Bouchez O."/>
            <person name="Roques C."/>
            <person name="Iampietro C."/>
            <person name="Lluch J."/>
            <person name="Castinel A."/>
            <person name="Donnadieu C."/>
            <person name="Desvignes T."/>
            <person name="Floi Bucao C."/>
            <person name="Jouanno E."/>
            <person name="Wen M."/>
            <person name="Mejri S."/>
            <person name="Dirks R."/>
            <person name="Jansen H."/>
            <person name="Henkel C."/>
            <person name="Chen W.J."/>
            <person name="Zahm M."/>
            <person name="Cabau C."/>
            <person name="Klopp C."/>
            <person name="Thompson A.W."/>
            <person name="Robinson-Rechavi M."/>
            <person name="Braasch I."/>
            <person name="Lecointre G."/>
            <person name="Bobe J."/>
            <person name="Postlethwait J.H."/>
            <person name="Berthelot C."/>
            <person name="Roest Crollius H."/>
            <person name="Guiguen Y."/>
        </authorList>
    </citation>
    <scope>NUCLEOTIDE SEQUENCE</scope>
    <source>
        <strain evidence="1">WJC10195</strain>
    </source>
</reference>
<dbReference type="EMBL" id="JAINUF010000016">
    <property type="protein sequence ID" value="KAJ8340235.1"/>
    <property type="molecule type" value="Genomic_DNA"/>
</dbReference>